<dbReference type="PROSITE" id="PS50968">
    <property type="entry name" value="BIOTINYL_LIPOYL"/>
    <property type="match status" value="1"/>
</dbReference>
<dbReference type="AlphaFoldDB" id="A0A0X8H1K3"/>
<evidence type="ECO:0000256" key="1">
    <source>
        <dbReference type="ARBA" id="ARBA00023267"/>
    </source>
</evidence>
<evidence type="ECO:0000313" key="4">
    <source>
        <dbReference type="EMBL" id="AMC94154.1"/>
    </source>
</evidence>
<dbReference type="InterPro" id="IPR000089">
    <property type="entry name" value="Biotin_lipoyl"/>
</dbReference>
<dbReference type="EMBL" id="CP013213">
    <property type="protein sequence ID" value="AMC94154.1"/>
    <property type="molecule type" value="Genomic_DNA"/>
</dbReference>
<keyword evidence="1" id="KW-0092">Biotin</keyword>
<evidence type="ECO:0000259" key="3">
    <source>
        <dbReference type="PROSITE" id="PS50968"/>
    </source>
</evidence>
<dbReference type="InterPro" id="IPR001882">
    <property type="entry name" value="Biotin_BS"/>
</dbReference>
<feature type="region of interest" description="Disordered" evidence="2">
    <location>
        <begin position="23"/>
        <end position="62"/>
    </location>
</feature>
<evidence type="ECO:0000256" key="2">
    <source>
        <dbReference type="SAM" id="MobiDB-lite"/>
    </source>
</evidence>
<dbReference type="Pfam" id="PF00364">
    <property type="entry name" value="Biotin_lipoyl"/>
    <property type="match status" value="1"/>
</dbReference>
<reference evidence="4 5" key="1">
    <citation type="submission" date="2015-10" db="EMBL/GenBank/DDBJ databases">
        <title>Erysipelothrix larvae sp. LV19 isolated from the larval gut of the rhinoceros beetle, Trypoxylus dichotomus.</title>
        <authorList>
            <person name="Lim S."/>
            <person name="Kim B.-C."/>
        </authorList>
    </citation>
    <scope>NUCLEOTIDE SEQUENCE [LARGE SCALE GENOMIC DNA]</scope>
    <source>
        <strain evidence="4 5">LV19</strain>
    </source>
</reference>
<dbReference type="STRING" id="1514105.AOC36_09180"/>
<dbReference type="Gene3D" id="2.40.50.100">
    <property type="match status" value="1"/>
</dbReference>
<protein>
    <recommendedName>
        <fullName evidence="3">Lipoyl-binding domain-containing protein</fullName>
    </recommendedName>
</protein>
<dbReference type="PROSITE" id="PS00188">
    <property type="entry name" value="BIOTIN"/>
    <property type="match status" value="1"/>
</dbReference>
<dbReference type="SUPFAM" id="SSF51230">
    <property type="entry name" value="Single hybrid motif"/>
    <property type="match status" value="1"/>
</dbReference>
<dbReference type="InterPro" id="IPR011053">
    <property type="entry name" value="Single_hybrid_motif"/>
</dbReference>
<gene>
    <name evidence="4" type="ORF">AOC36_09180</name>
</gene>
<feature type="compositionally biased region" description="Pro residues" evidence="2">
    <location>
        <begin position="27"/>
        <end position="43"/>
    </location>
</feature>
<dbReference type="Proteomes" id="UP000063781">
    <property type="component" value="Chromosome"/>
</dbReference>
<evidence type="ECO:0000313" key="5">
    <source>
        <dbReference type="Proteomes" id="UP000063781"/>
    </source>
</evidence>
<dbReference type="InterPro" id="IPR050709">
    <property type="entry name" value="Biotin_Carboxyl_Carrier/Decarb"/>
</dbReference>
<dbReference type="CDD" id="cd06850">
    <property type="entry name" value="biotinyl_domain"/>
    <property type="match status" value="1"/>
</dbReference>
<dbReference type="PANTHER" id="PTHR45266:SF3">
    <property type="entry name" value="OXALOACETATE DECARBOXYLASE ALPHA CHAIN"/>
    <property type="match status" value="1"/>
</dbReference>
<accession>A0A0X8H1K3</accession>
<feature type="compositionally biased region" description="Low complexity" evidence="2">
    <location>
        <begin position="44"/>
        <end position="54"/>
    </location>
</feature>
<dbReference type="KEGG" id="erl:AOC36_09180"/>
<name>A0A0X8H1K3_9FIRM</name>
<dbReference type="PANTHER" id="PTHR45266">
    <property type="entry name" value="OXALOACETATE DECARBOXYLASE ALPHA CHAIN"/>
    <property type="match status" value="1"/>
</dbReference>
<sequence length="129" mass="13813">MLRKFRVKLNDKEYIVEMEELGAPVVQPTPPPQPQSAPQPAAQPQPVQQAPQVQMDTTGGTEVFSPMPGNILDVLVKVGDNVTENQVLLVLEAMKMENNIVSPQAGTVVAVNVTKGSTVDVGALMIVVK</sequence>
<proteinExistence type="predicted"/>
<dbReference type="FunFam" id="2.40.50.100:FF:000003">
    <property type="entry name" value="Acetyl-CoA carboxylase biotin carboxyl carrier protein"/>
    <property type="match status" value="1"/>
</dbReference>
<keyword evidence="5" id="KW-1185">Reference proteome</keyword>
<dbReference type="RefSeq" id="WP_067633574.1">
    <property type="nucleotide sequence ID" value="NZ_CP013213.1"/>
</dbReference>
<organism evidence="4 5">
    <name type="scientific">Erysipelothrix larvae</name>
    <dbReference type="NCBI Taxonomy" id="1514105"/>
    <lineage>
        <taxon>Bacteria</taxon>
        <taxon>Bacillati</taxon>
        <taxon>Bacillota</taxon>
        <taxon>Erysipelotrichia</taxon>
        <taxon>Erysipelotrichales</taxon>
        <taxon>Erysipelotrichaceae</taxon>
        <taxon>Erysipelothrix</taxon>
    </lineage>
</organism>
<feature type="domain" description="Lipoyl-binding" evidence="3">
    <location>
        <begin position="52"/>
        <end position="129"/>
    </location>
</feature>
<dbReference type="OrthoDB" id="9811735at2"/>